<feature type="transmembrane region" description="Helical" evidence="1">
    <location>
        <begin position="70"/>
        <end position="88"/>
    </location>
</feature>
<feature type="transmembrane region" description="Helical" evidence="1">
    <location>
        <begin position="168"/>
        <end position="200"/>
    </location>
</feature>
<keyword evidence="1" id="KW-0812">Transmembrane</keyword>
<evidence type="ECO:0000313" key="3">
    <source>
        <dbReference type="Proteomes" id="UP000699975"/>
    </source>
</evidence>
<sequence length="227" mass="23208">MSSLSKPAPLGWSAPAWACVVLIGIVAPAAAILLVSHEASPLPVASGVGPIIAIGLMGSGMIAAAATGRFAIGVFLALATVVALLLLAQTVGLPQLPNLLTFGLAVFVASISFAARGALFAKSTPGKGWWIAVFVVAGEAAIVLTALAQPDALPDWLLALLPAQWANMAIQAAFTGIGMFAAWAALLALGGTGAATLLVARLWPSRWPYLVMFTTWLGMSALVYYQS</sequence>
<evidence type="ECO:0000313" key="2">
    <source>
        <dbReference type="EMBL" id="MBV7266420.1"/>
    </source>
</evidence>
<feature type="transmembrane region" description="Helical" evidence="1">
    <location>
        <begin position="100"/>
        <end position="121"/>
    </location>
</feature>
<proteinExistence type="predicted"/>
<comment type="caution">
    <text evidence="2">The sequence shown here is derived from an EMBL/GenBank/DDBJ whole genome shotgun (WGS) entry which is preliminary data.</text>
</comment>
<feature type="transmembrane region" description="Helical" evidence="1">
    <location>
        <begin position="128"/>
        <end position="148"/>
    </location>
</feature>
<keyword evidence="1" id="KW-1133">Transmembrane helix</keyword>
<accession>A0ABS6SN23</accession>
<evidence type="ECO:0000256" key="1">
    <source>
        <dbReference type="SAM" id="Phobius"/>
    </source>
</evidence>
<gene>
    <name evidence="2" type="ORF">KCG45_09535</name>
</gene>
<protein>
    <submittedName>
        <fullName evidence="2">Uncharacterized protein</fullName>
    </submittedName>
</protein>
<dbReference type="EMBL" id="JAGSPB010000002">
    <property type="protein sequence ID" value="MBV7266420.1"/>
    <property type="molecule type" value="Genomic_DNA"/>
</dbReference>
<feature type="transmembrane region" description="Helical" evidence="1">
    <location>
        <begin position="12"/>
        <end position="36"/>
    </location>
</feature>
<organism evidence="2 3">
    <name type="scientific">Erythrobacter ani</name>
    <dbReference type="NCBI Taxonomy" id="2827235"/>
    <lineage>
        <taxon>Bacteria</taxon>
        <taxon>Pseudomonadati</taxon>
        <taxon>Pseudomonadota</taxon>
        <taxon>Alphaproteobacteria</taxon>
        <taxon>Sphingomonadales</taxon>
        <taxon>Erythrobacteraceae</taxon>
        <taxon>Erythrobacter/Porphyrobacter group</taxon>
        <taxon>Erythrobacter</taxon>
    </lineage>
</organism>
<dbReference type="Proteomes" id="UP000699975">
    <property type="component" value="Unassembled WGS sequence"/>
</dbReference>
<name>A0ABS6SN23_9SPHN</name>
<reference evidence="2 3" key="1">
    <citation type="submission" date="2021-04" db="EMBL/GenBank/DDBJ databases">
        <authorList>
            <person name="Pira H."/>
            <person name="Risdian C."/>
            <person name="Wink J."/>
        </authorList>
    </citation>
    <scope>NUCLEOTIDE SEQUENCE [LARGE SCALE GENOMIC DNA]</scope>
    <source>
        <strain evidence="2 3">WH131</strain>
    </source>
</reference>
<keyword evidence="3" id="KW-1185">Reference proteome</keyword>
<feature type="transmembrane region" description="Helical" evidence="1">
    <location>
        <begin position="207"/>
        <end position="225"/>
    </location>
</feature>
<keyword evidence="1" id="KW-0472">Membrane</keyword>
<feature type="transmembrane region" description="Helical" evidence="1">
    <location>
        <begin position="42"/>
        <end position="63"/>
    </location>
</feature>